<dbReference type="Proteomes" id="UP000663842">
    <property type="component" value="Unassembled WGS sequence"/>
</dbReference>
<feature type="compositionally biased region" description="Polar residues" evidence="1">
    <location>
        <begin position="19"/>
        <end position="29"/>
    </location>
</feature>
<reference evidence="3" key="1">
    <citation type="submission" date="2021-02" db="EMBL/GenBank/DDBJ databases">
        <authorList>
            <person name="Nowell W R."/>
        </authorList>
    </citation>
    <scope>NUCLEOTIDE SEQUENCE</scope>
</reference>
<proteinExistence type="predicted"/>
<dbReference type="Proteomes" id="UP000663866">
    <property type="component" value="Unassembled WGS sequence"/>
</dbReference>
<comment type="caution">
    <text evidence="3">The sequence shown here is derived from an EMBL/GenBank/DDBJ whole genome shotgun (WGS) entry which is preliminary data.</text>
</comment>
<accession>A0A819F2E9</accession>
<evidence type="ECO:0000313" key="3">
    <source>
        <dbReference type="EMBL" id="CAF3857847.1"/>
    </source>
</evidence>
<evidence type="ECO:0000313" key="5">
    <source>
        <dbReference type="Proteomes" id="UP000663866"/>
    </source>
</evidence>
<organism evidence="3 4">
    <name type="scientific">Rotaria magnacalcarata</name>
    <dbReference type="NCBI Taxonomy" id="392030"/>
    <lineage>
        <taxon>Eukaryota</taxon>
        <taxon>Metazoa</taxon>
        <taxon>Spiralia</taxon>
        <taxon>Gnathifera</taxon>
        <taxon>Rotifera</taxon>
        <taxon>Eurotatoria</taxon>
        <taxon>Bdelloidea</taxon>
        <taxon>Philodinida</taxon>
        <taxon>Philodinidae</taxon>
        <taxon>Rotaria</taxon>
    </lineage>
</organism>
<dbReference type="EMBL" id="CAJOBF010000710">
    <property type="protein sequence ID" value="CAF3857847.1"/>
    <property type="molecule type" value="Genomic_DNA"/>
</dbReference>
<keyword evidence="5" id="KW-1185">Reference proteome</keyword>
<feature type="region of interest" description="Disordered" evidence="1">
    <location>
        <begin position="1"/>
        <end position="40"/>
    </location>
</feature>
<dbReference type="AlphaFoldDB" id="A0A819F2E9"/>
<protein>
    <submittedName>
        <fullName evidence="3">Uncharacterized protein</fullName>
    </submittedName>
</protein>
<evidence type="ECO:0000256" key="1">
    <source>
        <dbReference type="SAM" id="MobiDB-lite"/>
    </source>
</evidence>
<gene>
    <name evidence="2" type="ORF">OVN521_LOCUS4644</name>
    <name evidence="3" type="ORF">UXM345_LOCUS8206</name>
</gene>
<name>A0A819F2E9_9BILA</name>
<sequence length="70" mass="7838">MDKENVKAVLNQPSHHRVSSSYNQSLQRPGSTGIRGGGGSYVHFSDNTPSNELHYKQFIFSFETHVKCKA</sequence>
<evidence type="ECO:0000313" key="4">
    <source>
        <dbReference type="Proteomes" id="UP000663842"/>
    </source>
</evidence>
<evidence type="ECO:0000313" key="2">
    <source>
        <dbReference type="EMBL" id="CAF3814351.1"/>
    </source>
</evidence>
<dbReference type="EMBL" id="CAJOBG010000436">
    <property type="protein sequence ID" value="CAF3814351.1"/>
    <property type="molecule type" value="Genomic_DNA"/>
</dbReference>